<evidence type="ECO:0000313" key="1">
    <source>
        <dbReference type="EMBL" id="KAK1506588.1"/>
    </source>
</evidence>
<organism evidence="1 2">
    <name type="scientific">Colletotrichum costaricense</name>
    <dbReference type="NCBI Taxonomy" id="1209916"/>
    <lineage>
        <taxon>Eukaryota</taxon>
        <taxon>Fungi</taxon>
        <taxon>Dikarya</taxon>
        <taxon>Ascomycota</taxon>
        <taxon>Pezizomycotina</taxon>
        <taxon>Sordariomycetes</taxon>
        <taxon>Hypocreomycetidae</taxon>
        <taxon>Glomerellales</taxon>
        <taxon>Glomerellaceae</taxon>
        <taxon>Colletotrichum</taxon>
        <taxon>Colletotrichum acutatum species complex</taxon>
    </lineage>
</organism>
<protein>
    <submittedName>
        <fullName evidence="1">Uncharacterized protein</fullName>
    </submittedName>
</protein>
<dbReference type="Proteomes" id="UP001240678">
    <property type="component" value="Unassembled WGS sequence"/>
</dbReference>
<dbReference type="EMBL" id="MOOE01000030">
    <property type="protein sequence ID" value="KAK1506588.1"/>
    <property type="molecule type" value="Genomic_DNA"/>
</dbReference>
<dbReference type="RefSeq" id="XP_060304899.1">
    <property type="nucleotide sequence ID" value="XM_060464583.1"/>
</dbReference>
<reference evidence="1 2" key="1">
    <citation type="submission" date="2016-10" db="EMBL/GenBank/DDBJ databases">
        <title>The genome sequence of Colletotrichum fioriniae PJ7.</title>
        <authorList>
            <person name="Baroncelli R."/>
        </authorList>
    </citation>
    <scope>NUCLEOTIDE SEQUENCE [LARGE SCALE GENOMIC DNA]</scope>
    <source>
        <strain evidence="1 2">IMI 309622</strain>
    </source>
</reference>
<dbReference type="GeneID" id="85348130"/>
<dbReference type="AlphaFoldDB" id="A0AAI9YFU2"/>
<comment type="caution">
    <text evidence="1">The sequence shown here is derived from an EMBL/GenBank/DDBJ whole genome shotgun (WGS) entry which is preliminary data.</text>
</comment>
<evidence type="ECO:0000313" key="2">
    <source>
        <dbReference type="Proteomes" id="UP001240678"/>
    </source>
</evidence>
<proteinExistence type="predicted"/>
<sequence>MGLIRTPLDNEITKAFAFPNTCTIGMLGSHYILRLSAISYALAQDLVTSKSSKLGIRTIQAELLVLAFQVSHQSVSVHQHSMARMERSTSDSADLDLPGIDYVCGLGSRGYLCSHIIHKDHLPNVIYAHGHENEVDSDTISYVTHFLRMSNGHVLNPV</sequence>
<keyword evidence="2" id="KW-1185">Reference proteome</keyword>
<accession>A0AAI9YFU2</accession>
<gene>
    <name evidence="1" type="ORF">CCOS01_16447</name>
</gene>
<name>A0AAI9YFU2_9PEZI</name>